<dbReference type="Gene3D" id="2.60.40.3770">
    <property type="match status" value="1"/>
</dbReference>
<keyword evidence="1" id="KW-1133">Transmembrane helix</keyword>
<name>A0A0D6LA17_9BILA</name>
<feature type="transmembrane region" description="Helical" evidence="1">
    <location>
        <begin position="379"/>
        <end position="398"/>
    </location>
</feature>
<gene>
    <name evidence="4" type="ORF">ANCCEY_12276</name>
</gene>
<organism evidence="4 5">
    <name type="scientific">Ancylostoma ceylanicum</name>
    <dbReference type="NCBI Taxonomy" id="53326"/>
    <lineage>
        <taxon>Eukaryota</taxon>
        <taxon>Metazoa</taxon>
        <taxon>Ecdysozoa</taxon>
        <taxon>Nematoda</taxon>
        <taxon>Chromadorea</taxon>
        <taxon>Rhabditida</taxon>
        <taxon>Rhabditina</taxon>
        <taxon>Rhabditomorpha</taxon>
        <taxon>Strongyloidea</taxon>
        <taxon>Ancylostomatidae</taxon>
        <taxon>Ancylostomatinae</taxon>
        <taxon>Ancylostoma</taxon>
    </lineage>
</organism>
<evidence type="ECO:0000256" key="1">
    <source>
        <dbReference type="SAM" id="Phobius"/>
    </source>
</evidence>
<reference evidence="4 5" key="1">
    <citation type="submission" date="2013-05" db="EMBL/GenBank/DDBJ databases">
        <title>Draft genome of the parasitic nematode Anyclostoma ceylanicum.</title>
        <authorList>
            <person name="Mitreva M."/>
        </authorList>
    </citation>
    <scope>NUCLEOTIDE SEQUENCE [LARGE SCALE GENOMIC DNA]</scope>
</reference>
<protein>
    <recommendedName>
        <fullName evidence="6">Phlebovirus glycoprotein G2 fusion domain-containing protein</fullName>
    </recommendedName>
</protein>
<dbReference type="Pfam" id="PF19019">
    <property type="entry name" value="Phlebo_G2_C"/>
    <property type="match status" value="1"/>
</dbReference>
<dbReference type="Proteomes" id="UP000054495">
    <property type="component" value="Unassembled WGS sequence"/>
</dbReference>
<dbReference type="EMBL" id="KE125405">
    <property type="protein sequence ID" value="EPB68634.1"/>
    <property type="molecule type" value="Genomic_DNA"/>
</dbReference>
<dbReference type="InterPro" id="IPR043603">
    <property type="entry name" value="Phlebo_G2_C"/>
</dbReference>
<feature type="transmembrane region" description="Helical" evidence="1">
    <location>
        <begin position="195"/>
        <end position="222"/>
    </location>
</feature>
<evidence type="ECO:0000313" key="5">
    <source>
        <dbReference type="Proteomes" id="UP000054495"/>
    </source>
</evidence>
<keyword evidence="5" id="KW-1185">Reference proteome</keyword>
<dbReference type="AlphaFoldDB" id="A0A0D6LA17"/>
<evidence type="ECO:0008006" key="6">
    <source>
        <dbReference type="Google" id="ProtNLM"/>
    </source>
</evidence>
<dbReference type="Pfam" id="PF07245">
    <property type="entry name" value="Phlebovirus_G2"/>
    <property type="match status" value="1"/>
</dbReference>
<keyword evidence="1" id="KW-0812">Transmembrane</keyword>
<accession>A0A0D6LA17</accession>
<evidence type="ECO:0000313" key="4">
    <source>
        <dbReference type="EMBL" id="EPB68634.1"/>
    </source>
</evidence>
<feature type="domain" description="Phlebovirus glycoprotein G2 fusion" evidence="2">
    <location>
        <begin position="275"/>
        <end position="566"/>
    </location>
</feature>
<dbReference type="InterPro" id="IPR009878">
    <property type="entry name" value="Phlebovirus_G2_fusion"/>
</dbReference>
<evidence type="ECO:0000259" key="2">
    <source>
        <dbReference type="Pfam" id="PF07245"/>
    </source>
</evidence>
<feature type="domain" description="Phlebovirus glycoprotein G2 C-terminal" evidence="3">
    <location>
        <begin position="589"/>
        <end position="671"/>
    </location>
</feature>
<evidence type="ECO:0000259" key="3">
    <source>
        <dbReference type="Pfam" id="PF19019"/>
    </source>
</evidence>
<sequence length="872" mass="98311">MVRSAKIALPNRKTIHRPLNKIIPLEIRSSPQEKQTVQRIIEESPPQEGRKLPTRASKTKAYDVIREFEAGLEEPYGTQSSSFPFFIITLLSLMSTTAAHEKLPSITCYGGKIHVVPPTSRFQLCFDANCRTFDKVMENCTYLLQVSPHNEKVNVKLTLHRNESLEKLEAECDRPDFCAHQYFLSKTLLGNPHCWPVGAIAALATFVYIAVVILGIIVHSIIRIKNKVKTEQVEHIPLKVVRQKPDSSLHAFVPAPLPCTNALTVCLLLSNIFVNIDACDEENECFYQYNQELLFNRLVSELCIEITHSNATLGLIKVTKKPMILTCSKLSDFFTRETEIQVHHVERCAQAGSCSDNRCETMPSNETVYELRKFRKYPAYSGCIPICGGIPCGCFLPLPACQFYRIINKPKSRTVYEVIRCSEWAASIELQVETTWLGEKSVKSMKMQPYLPQTLDQFNITVISVQKPMVAMMHQRFALSDNGNETFALPLRFTVPVECESEVQAEKNFSTCINRVQCQCENTVHRCQCPQATIQKLRNSISVFPIETPLLNFSQVDNEVFASTIQGEFVVTLEFKALVNTSEPVMNKKCEIHVIDFTGCYSCAQGAALKMSCQSQNDTKVIIKCEKHHFTINCGPTNDTTEVLLTFDHASVEEMCSTDCKGTSKNVQLRGQPKYHISHSNVDVFDSPSHQVPLVHQWFSDISVPDFTPLMKVAQPQHRVTKLHKKGTKAVELSLSISSPSEMQAAMDELDRCDIFTLLHHLLLRLDAIEQTCKTLEQVARTLLERSAPKSNCTFCPVGENRDNHHSGRCPKYPDPVSKAAQATTLGLCLRCLNPMHEDAYLVKCGSCGLGHNFLLCHNRRPQLPAKRHHKH</sequence>
<proteinExistence type="predicted"/>
<keyword evidence="1" id="KW-0472">Membrane</keyword>